<dbReference type="EMBL" id="JAGKQM010000008">
    <property type="protein sequence ID" value="KAH0914995.1"/>
    <property type="molecule type" value="Genomic_DNA"/>
</dbReference>
<name>A0ABQ8CF66_BRANA</name>
<protein>
    <submittedName>
        <fullName evidence="1">Uncharacterized protein</fullName>
    </submittedName>
</protein>
<feature type="non-terminal residue" evidence="1">
    <location>
        <position position="136"/>
    </location>
</feature>
<proteinExistence type="predicted"/>
<evidence type="ECO:0000313" key="1">
    <source>
        <dbReference type="EMBL" id="KAH0914995.1"/>
    </source>
</evidence>
<sequence>MESMISLTTSFWSEKLRKFAAFLTLSSIIHHRRCKTSLICKDVIYLKIEAYQKFTIESASVVVESYVRKGIHENSIACKTLLIKNVHFRIKLNIKALAVQSGRGRVIKSEQNIRVLHVNQLCILQCHLVRDQRNLR</sequence>
<comment type="caution">
    <text evidence="1">The sequence shown here is derived from an EMBL/GenBank/DDBJ whole genome shotgun (WGS) entry which is preliminary data.</text>
</comment>
<keyword evidence="2" id="KW-1185">Reference proteome</keyword>
<evidence type="ECO:0000313" key="2">
    <source>
        <dbReference type="Proteomes" id="UP000824890"/>
    </source>
</evidence>
<reference evidence="1 2" key="1">
    <citation type="submission" date="2021-05" db="EMBL/GenBank/DDBJ databases">
        <title>Genome Assembly of Synthetic Allotetraploid Brassica napus Reveals Homoeologous Exchanges between Subgenomes.</title>
        <authorList>
            <person name="Davis J.T."/>
        </authorList>
    </citation>
    <scope>NUCLEOTIDE SEQUENCE [LARGE SCALE GENOMIC DNA]</scope>
    <source>
        <strain evidence="2">cv. Da-Ae</strain>
        <tissue evidence="1">Seedling</tissue>
    </source>
</reference>
<dbReference type="Proteomes" id="UP000824890">
    <property type="component" value="Unassembled WGS sequence"/>
</dbReference>
<organism evidence="1 2">
    <name type="scientific">Brassica napus</name>
    <name type="common">Rape</name>
    <dbReference type="NCBI Taxonomy" id="3708"/>
    <lineage>
        <taxon>Eukaryota</taxon>
        <taxon>Viridiplantae</taxon>
        <taxon>Streptophyta</taxon>
        <taxon>Embryophyta</taxon>
        <taxon>Tracheophyta</taxon>
        <taxon>Spermatophyta</taxon>
        <taxon>Magnoliopsida</taxon>
        <taxon>eudicotyledons</taxon>
        <taxon>Gunneridae</taxon>
        <taxon>Pentapetalae</taxon>
        <taxon>rosids</taxon>
        <taxon>malvids</taxon>
        <taxon>Brassicales</taxon>
        <taxon>Brassicaceae</taxon>
        <taxon>Brassiceae</taxon>
        <taxon>Brassica</taxon>
    </lineage>
</organism>
<gene>
    <name evidence="1" type="ORF">HID58_029441</name>
</gene>
<accession>A0ABQ8CF66</accession>